<sequence length="461" mass="51170">MEPAIPTSAPQRKRPPYDHGKDGAAPHAKDRSASTIAQNHQKADGVPRKRPRKFMPSSEALPSDVISGTAIAKARAPAVARAAQAALVVRKGTDGQSKNQRNEASLPGVLQQNPQPRSTATTVNATSVNIDPRDDPVTYDTRNAVKARDQYVIQGRDVYHLDGRSIAMLYLKSGLHYKPEITIGAMGCKLDRNREKYYKDIGREESRAEENEEVSRVQVVVVGEEKLIEFNGHGEGSVSVNEDESDSDENTDDEMSGSDFEDDEDIAASSTANAFEATLLAKRKEHIQEDIARSANNSTRNIISFRWCDENGTPIPDAHHPTMHRAAAIQYSAILEENLEQNPDDKCVGFDLKDMDMGIERETWERYISCISPTLRSTLPTTDTEIDAEEITRVMIAWSPERIFDLYFIAHTMDSPHVCGTPKTWNISVWKSCLKFEEPCYKVLAEKSNVEPNESASAAPV</sequence>
<dbReference type="Proteomes" id="UP000799770">
    <property type="component" value="Unassembled WGS sequence"/>
</dbReference>
<evidence type="ECO:0000256" key="1">
    <source>
        <dbReference type="SAM" id="MobiDB-lite"/>
    </source>
</evidence>
<dbReference type="AlphaFoldDB" id="A0A6A5ZK44"/>
<feature type="compositionally biased region" description="Polar residues" evidence="1">
    <location>
        <begin position="94"/>
        <end position="103"/>
    </location>
</feature>
<proteinExistence type="predicted"/>
<evidence type="ECO:0000313" key="2">
    <source>
        <dbReference type="EMBL" id="KAF2120030.1"/>
    </source>
</evidence>
<dbReference type="EMBL" id="ML977314">
    <property type="protein sequence ID" value="KAF2120030.1"/>
    <property type="molecule type" value="Genomic_DNA"/>
</dbReference>
<accession>A0A6A5ZK44</accession>
<protein>
    <submittedName>
        <fullName evidence="2">Uncharacterized protein</fullName>
    </submittedName>
</protein>
<feature type="compositionally biased region" description="Polar residues" evidence="1">
    <location>
        <begin position="110"/>
        <end position="120"/>
    </location>
</feature>
<feature type="region of interest" description="Disordered" evidence="1">
    <location>
        <begin position="91"/>
        <end position="120"/>
    </location>
</feature>
<feature type="compositionally biased region" description="Basic and acidic residues" evidence="1">
    <location>
        <begin position="15"/>
        <end position="32"/>
    </location>
</feature>
<feature type="region of interest" description="Disordered" evidence="1">
    <location>
        <begin position="1"/>
        <end position="61"/>
    </location>
</feature>
<evidence type="ECO:0000313" key="3">
    <source>
        <dbReference type="Proteomes" id="UP000799770"/>
    </source>
</evidence>
<gene>
    <name evidence="2" type="ORF">BDV96DRAFT_641891</name>
</gene>
<reference evidence="2" key="1">
    <citation type="journal article" date="2020" name="Stud. Mycol.">
        <title>101 Dothideomycetes genomes: a test case for predicting lifestyles and emergence of pathogens.</title>
        <authorList>
            <person name="Haridas S."/>
            <person name="Albert R."/>
            <person name="Binder M."/>
            <person name="Bloem J."/>
            <person name="Labutti K."/>
            <person name="Salamov A."/>
            <person name="Andreopoulos B."/>
            <person name="Baker S."/>
            <person name="Barry K."/>
            <person name="Bills G."/>
            <person name="Bluhm B."/>
            <person name="Cannon C."/>
            <person name="Castanera R."/>
            <person name="Culley D."/>
            <person name="Daum C."/>
            <person name="Ezra D."/>
            <person name="Gonzalez J."/>
            <person name="Henrissat B."/>
            <person name="Kuo A."/>
            <person name="Liang C."/>
            <person name="Lipzen A."/>
            <person name="Lutzoni F."/>
            <person name="Magnuson J."/>
            <person name="Mondo S."/>
            <person name="Nolan M."/>
            <person name="Ohm R."/>
            <person name="Pangilinan J."/>
            <person name="Park H.-J."/>
            <person name="Ramirez L."/>
            <person name="Alfaro M."/>
            <person name="Sun H."/>
            <person name="Tritt A."/>
            <person name="Yoshinaga Y."/>
            <person name="Zwiers L.-H."/>
            <person name="Turgeon B."/>
            <person name="Goodwin S."/>
            <person name="Spatafora J."/>
            <person name="Crous P."/>
            <person name="Grigoriev I."/>
        </authorList>
    </citation>
    <scope>NUCLEOTIDE SEQUENCE</scope>
    <source>
        <strain evidence="2">CBS 627.86</strain>
    </source>
</reference>
<feature type="compositionally biased region" description="Acidic residues" evidence="1">
    <location>
        <begin position="241"/>
        <end position="265"/>
    </location>
</feature>
<name>A0A6A5ZK44_9PLEO</name>
<dbReference type="OrthoDB" id="3789383at2759"/>
<organism evidence="2 3">
    <name type="scientific">Lophiotrema nucula</name>
    <dbReference type="NCBI Taxonomy" id="690887"/>
    <lineage>
        <taxon>Eukaryota</taxon>
        <taxon>Fungi</taxon>
        <taxon>Dikarya</taxon>
        <taxon>Ascomycota</taxon>
        <taxon>Pezizomycotina</taxon>
        <taxon>Dothideomycetes</taxon>
        <taxon>Pleosporomycetidae</taxon>
        <taxon>Pleosporales</taxon>
        <taxon>Lophiotremataceae</taxon>
        <taxon>Lophiotrema</taxon>
    </lineage>
</organism>
<feature type="region of interest" description="Disordered" evidence="1">
    <location>
        <begin position="232"/>
        <end position="265"/>
    </location>
</feature>
<keyword evidence="3" id="KW-1185">Reference proteome</keyword>